<keyword evidence="5" id="KW-0326">Glycosidase</keyword>
<name>A0A127A137_9MICC</name>
<dbReference type="STRING" id="37927.SA2016_2354"/>
<dbReference type="InterPro" id="IPR032312">
    <property type="entry name" value="LacZ_4"/>
</dbReference>
<dbReference type="Pfam" id="PF16353">
    <property type="entry name" value="LacZ_4"/>
    <property type="match status" value="1"/>
</dbReference>
<dbReference type="Pfam" id="PF02929">
    <property type="entry name" value="Bgal_small_N"/>
    <property type="match status" value="1"/>
</dbReference>
<evidence type="ECO:0000313" key="10">
    <source>
        <dbReference type="Proteomes" id="UP000070134"/>
    </source>
</evidence>
<dbReference type="SUPFAM" id="SSF74650">
    <property type="entry name" value="Galactose mutarotase-like"/>
    <property type="match status" value="1"/>
</dbReference>
<dbReference type="InterPro" id="IPR036156">
    <property type="entry name" value="Beta-gal/glucu_dom_sf"/>
</dbReference>
<dbReference type="GO" id="GO:0005990">
    <property type="term" value="P:lactose catabolic process"/>
    <property type="evidence" value="ECO:0007669"/>
    <property type="project" value="TreeGrafter"/>
</dbReference>
<dbReference type="SUPFAM" id="SSF49785">
    <property type="entry name" value="Galactose-binding domain-like"/>
    <property type="match status" value="1"/>
</dbReference>
<dbReference type="InterPro" id="IPR004199">
    <property type="entry name" value="B-gal_small/dom_5"/>
</dbReference>
<dbReference type="SUPFAM" id="SSF51445">
    <property type="entry name" value="(Trans)glycosidases"/>
    <property type="match status" value="1"/>
</dbReference>
<comment type="catalytic activity">
    <reaction evidence="1">
        <text>Hydrolysis of terminal non-reducing beta-D-galactose residues in beta-D-galactosides.</text>
        <dbReference type="EC" id="3.2.1.23"/>
    </reaction>
</comment>
<evidence type="ECO:0000256" key="4">
    <source>
        <dbReference type="ARBA" id="ARBA00022801"/>
    </source>
</evidence>
<dbReference type="Proteomes" id="UP000070134">
    <property type="component" value="Chromosome"/>
</dbReference>
<evidence type="ECO:0000313" key="9">
    <source>
        <dbReference type="EMBL" id="AMM33023.1"/>
    </source>
</evidence>
<evidence type="ECO:0000256" key="2">
    <source>
        <dbReference type="ARBA" id="ARBA00007401"/>
    </source>
</evidence>
<evidence type="ECO:0000256" key="7">
    <source>
        <dbReference type="SAM" id="MobiDB-lite"/>
    </source>
</evidence>
<dbReference type="Gene3D" id="2.70.98.10">
    <property type="match status" value="1"/>
</dbReference>
<dbReference type="PRINTS" id="PR00132">
    <property type="entry name" value="GLHYDRLASE2"/>
</dbReference>
<dbReference type="InterPro" id="IPR013783">
    <property type="entry name" value="Ig-like_fold"/>
</dbReference>
<dbReference type="GO" id="GO:0004565">
    <property type="term" value="F:beta-galactosidase activity"/>
    <property type="evidence" value="ECO:0007669"/>
    <property type="project" value="UniProtKB-EC"/>
</dbReference>
<proteinExistence type="inferred from homology"/>
<dbReference type="Pfam" id="PF02837">
    <property type="entry name" value="Glyco_hydro_2_N"/>
    <property type="match status" value="1"/>
</dbReference>
<dbReference type="PANTHER" id="PTHR46323:SF2">
    <property type="entry name" value="BETA-GALACTOSIDASE"/>
    <property type="match status" value="1"/>
</dbReference>
<keyword evidence="4" id="KW-0378">Hydrolase</keyword>
<protein>
    <recommendedName>
        <fullName evidence="3">beta-galactosidase</fullName>
        <ecNumber evidence="3">3.2.1.23</ecNumber>
    </recommendedName>
    <alternativeName>
        <fullName evidence="6">Lactase</fullName>
    </alternativeName>
</protein>
<comment type="similarity">
    <text evidence="2">Belongs to the glycosyl hydrolase 2 family.</text>
</comment>
<dbReference type="InterPro" id="IPR050347">
    <property type="entry name" value="Bact_Beta-galactosidase"/>
</dbReference>
<evidence type="ECO:0000256" key="1">
    <source>
        <dbReference type="ARBA" id="ARBA00001412"/>
    </source>
</evidence>
<feature type="region of interest" description="Disordered" evidence="7">
    <location>
        <begin position="686"/>
        <end position="706"/>
    </location>
</feature>
<dbReference type="InterPro" id="IPR023230">
    <property type="entry name" value="Glyco_hydro_2_CS"/>
</dbReference>
<dbReference type="PROSITE" id="PS00719">
    <property type="entry name" value="GLYCOSYL_HYDROL_F2_1"/>
    <property type="match status" value="1"/>
</dbReference>
<dbReference type="RefSeq" id="WP_066498206.1">
    <property type="nucleotide sequence ID" value="NZ_BJMO01000019.1"/>
</dbReference>
<dbReference type="SMART" id="SM01038">
    <property type="entry name" value="Bgal_small_N"/>
    <property type="match status" value="1"/>
</dbReference>
<dbReference type="KEGG" id="satk:SA2016_2354"/>
<dbReference type="PATRIC" id="fig|37927.3.peg.2423"/>
<gene>
    <name evidence="9" type="ORF">SA2016_2354</name>
</gene>
<dbReference type="InterPro" id="IPR008979">
    <property type="entry name" value="Galactose-bd-like_sf"/>
</dbReference>
<dbReference type="EMBL" id="CP014518">
    <property type="protein sequence ID" value="AMM33023.1"/>
    <property type="molecule type" value="Genomic_DNA"/>
</dbReference>
<evidence type="ECO:0000256" key="6">
    <source>
        <dbReference type="ARBA" id="ARBA00032230"/>
    </source>
</evidence>
<sequence>MTAARQGPAWFTDTAPHHGALAPRALLDTDAASLPLDGAWAFRCSATAAGTAGFEESGFDDGSWARVQVPHCWQLEGVPGPPRYSAPAYTNVTYPFPLDPPDVPDENQTGEYRRRFDLPSAPAGGRWVVRFEGVDSAFEVYLNGERIGDAMGSRLVHEFDVTAGVRPTGNLIAVRVHQWSAGSYLEDQDMWWLSGIFRPVTLLHRPADGIDDLFVHAGFNAAARQGSLLVEGPRGAVVHLPELGIEAPANEPLVVQGVEPWSAEVPRLYRGTLSTPGETVRIAVGFRTVAIEDATLTVNGAPLKLRGVNRHEWHPRTGRTLDLDTMRADVELMKRHNINAVRTSHYPPDARFLALCDEYGLWVLDECDLETHGFVKVGWHRNPSGEPVWRDAFLDRMTRTVERDKNHPCVVGWSLGNESGRGANLESMAAWARQRDPDRFIHYEGDWDSTYVDVYSRMYADHAETELIGRGEEPPASGPAADAHRRALPFVLCEYAHAMGTGPGGLAEYAALFDAYPRIAGGFVWEWIDHGIAQRAPGGPTPGAEFFAYGGDFGEDVHDGNFVADGLLFPDRRPSSGLAELAVAYAPVVLEPRPDGVRVRSRLAHRDTSHLAYRWRIEDDGEAVASGVLDVPALEPGGCADVPLPRSAAAPPPPPGPERWLTVSAHLAEAAPWAGAGHEVAFGQARVDRPEEPPRRPSRPAGDAPCLPLAAGGWQLGPGRFDAAGRLAELAGVPLVGPRLDLWRAPTDNDERAPGTAPAAAWRALGLDRLRHRTVSVAEEQGALSVVAHVMPAGRDVGYEVEYRWHAHDGGLHLDVVGSPLGAWQVPVPRLGVRLAVPAALRRVEWLGLGPGESYPDAVASVRQGRFTACVADLQEPCVRPQENGARRCVRRVTLSGGAAALTVTGGPFILTARPWTSEALAAAAHPTDLVPDPHWLWVTLDAEHHGLGSGACGPVELPQYRLDARRFRLSLGFRAEAAGRKGSGG</sequence>
<dbReference type="Gene3D" id="2.60.40.10">
    <property type="entry name" value="Immunoglobulins"/>
    <property type="match status" value="2"/>
</dbReference>
<evidence type="ECO:0000256" key="5">
    <source>
        <dbReference type="ARBA" id="ARBA00023295"/>
    </source>
</evidence>
<evidence type="ECO:0000256" key="3">
    <source>
        <dbReference type="ARBA" id="ARBA00012756"/>
    </source>
</evidence>
<dbReference type="Pfam" id="PF02836">
    <property type="entry name" value="Glyco_hydro_2_C"/>
    <property type="match status" value="1"/>
</dbReference>
<dbReference type="InterPro" id="IPR014718">
    <property type="entry name" value="GH-type_carb-bd"/>
</dbReference>
<dbReference type="InterPro" id="IPR011013">
    <property type="entry name" value="Gal_mutarotase_sf_dom"/>
</dbReference>
<dbReference type="InterPro" id="IPR006103">
    <property type="entry name" value="Glyco_hydro_2_cat"/>
</dbReference>
<dbReference type="AlphaFoldDB" id="A0A127A137"/>
<dbReference type="EC" id="3.2.1.23" evidence="3"/>
<organism evidence="9 10">
    <name type="scientific">Sinomonas atrocyanea</name>
    <dbReference type="NCBI Taxonomy" id="37927"/>
    <lineage>
        <taxon>Bacteria</taxon>
        <taxon>Bacillati</taxon>
        <taxon>Actinomycetota</taxon>
        <taxon>Actinomycetes</taxon>
        <taxon>Micrococcales</taxon>
        <taxon>Micrococcaceae</taxon>
        <taxon>Sinomonas</taxon>
    </lineage>
</organism>
<reference evidence="9 10" key="1">
    <citation type="submission" date="2016-02" db="EMBL/GenBank/DDBJ databases">
        <title>Complete genome of Sinomonas atrocyanea KCTC 3377.</title>
        <authorList>
            <person name="Kim K.M."/>
        </authorList>
    </citation>
    <scope>NUCLEOTIDE SEQUENCE [LARGE SCALE GENOMIC DNA]</scope>
    <source>
        <strain evidence="9 10">KCTC 3377</strain>
    </source>
</reference>
<evidence type="ECO:0000259" key="8">
    <source>
        <dbReference type="SMART" id="SM01038"/>
    </source>
</evidence>
<feature type="compositionally biased region" description="Basic and acidic residues" evidence="7">
    <location>
        <begin position="686"/>
        <end position="695"/>
    </location>
</feature>
<dbReference type="OrthoDB" id="9762066at2"/>
<dbReference type="GO" id="GO:0030246">
    <property type="term" value="F:carbohydrate binding"/>
    <property type="evidence" value="ECO:0007669"/>
    <property type="project" value="InterPro"/>
</dbReference>
<dbReference type="InterPro" id="IPR006104">
    <property type="entry name" value="Glyco_hydro_2_N"/>
</dbReference>
<keyword evidence="10" id="KW-1185">Reference proteome</keyword>
<dbReference type="GO" id="GO:0009341">
    <property type="term" value="C:beta-galactosidase complex"/>
    <property type="evidence" value="ECO:0007669"/>
    <property type="project" value="InterPro"/>
</dbReference>
<dbReference type="PANTHER" id="PTHR46323">
    <property type="entry name" value="BETA-GALACTOSIDASE"/>
    <property type="match status" value="1"/>
</dbReference>
<dbReference type="InterPro" id="IPR006101">
    <property type="entry name" value="Glyco_hydro_2"/>
</dbReference>
<feature type="domain" description="Beta galactosidase small chain/" evidence="8">
    <location>
        <begin position="715"/>
        <end position="975"/>
    </location>
</feature>
<dbReference type="Gene3D" id="3.20.20.80">
    <property type="entry name" value="Glycosidases"/>
    <property type="match status" value="1"/>
</dbReference>
<accession>A0A127A137</accession>
<dbReference type="InterPro" id="IPR017853">
    <property type="entry name" value="GH"/>
</dbReference>
<dbReference type="SUPFAM" id="SSF49303">
    <property type="entry name" value="beta-Galactosidase/glucuronidase domain"/>
    <property type="match status" value="2"/>
</dbReference>
<dbReference type="Gene3D" id="2.60.120.260">
    <property type="entry name" value="Galactose-binding domain-like"/>
    <property type="match status" value="1"/>
</dbReference>